<evidence type="ECO:0000259" key="2">
    <source>
        <dbReference type="PROSITE" id="PS50887"/>
    </source>
</evidence>
<sequence>MVSLLANIGIMFMAVYFCLKSGRLEKNYHHANKSSLIGCILMEVLLGTILLSFSTVILGIRYDFRVLLFCFSAKYMDWRITSSSIFLLSIIRFLWGNSEAAQVNLIVSLMLAIALPMIVELIRDRINDLAQLLILVTVALIPTIVFTNHQIADKWLVLSISIILSALNYAAIFVLHYFISDLHVLIDSASTDHLTNLKNVRLFNSDLVEMERKKSPVTVAVIDIDHFKNYNDNYGHDSGDAVLRQMAALFNERAIPHTTFYRIGGEEFGVILSHFSPSAAEAFLHELQETVSRRSFTVRGENPVSITLSVGVAHSEKGETLKKTLKRADIALYQAKESGRNKVMVSA</sequence>
<feature type="transmembrane region" description="Helical" evidence="1">
    <location>
        <begin position="78"/>
        <end position="95"/>
    </location>
</feature>
<protein>
    <submittedName>
        <fullName evidence="3">Diguanylate cyclase</fullName>
    </submittedName>
</protein>
<feature type="transmembrane region" description="Helical" evidence="1">
    <location>
        <begin position="6"/>
        <end position="24"/>
    </location>
</feature>
<dbReference type="Pfam" id="PF00990">
    <property type="entry name" value="GGDEF"/>
    <property type="match status" value="1"/>
</dbReference>
<gene>
    <name evidence="3" type="ORF">C8U37_10294</name>
</gene>
<dbReference type="OrthoDB" id="9759607at2"/>
<evidence type="ECO:0000313" key="3">
    <source>
        <dbReference type="EMBL" id="PTQ85991.1"/>
    </source>
</evidence>
<keyword evidence="4" id="KW-1185">Reference proteome</keyword>
<dbReference type="PANTHER" id="PTHR45138:SF9">
    <property type="entry name" value="DIGUANYLATE CYCLASE DGCM-RELATED"/>
    <property type="match status" value="1"/>
</dbReference>
<keyword evidence="1" id="KW-0812">Transmembrane</keyword>
<accession>A0A2T5IQ96</accession>
<dbReference type="SUPFAM" id="SSF55073">
    <property type="entry name" value="Nucleotide cyclase"/>
    <property type="match status" value="1"/>
</dbReference>
<dbReference type="GO" id="GO:0043709">
    <property type="term" value="P:cell adhesion involved in single-species biofilm formation"/>
    <property type="evidence" value="ECO:0007669"/>
    <property type="project" value="TreeGrafter"/>
</dbReference>
<dbReference type="InterPro" id="IPR050469">
    <property type="entry name" value="Diguanylate_Cyclase"/>
</dbReference>
<dbReference type="GO" id="GO:0052621">
    <property type="term" value="F:diguanylate cyclase activity"/>
    <property type="evidence" value="ECO:0007669"/>
    <property type="project" value="TreeGrafter"/>
</dbReference>
<dbReference type="Proteomes" id="UP000244161">
    <property type="component" value="Unassembled WGS sequence"/>
</dbReference>
<dbReference type="GO" id="GO:1902201">
    <property type="term" value="P:negative regulation of bacterial-type flagellum-dependent cell motility"/>
    <property type="evidence" value="ECO:0007669"/>
    <property type="project" value="TreeGrafter"/>
</dbReference>
<dbReference type="InterPro" id="IPR029787">
    <property type="entry name" value="Nucleotide_cyclase"/>
</dbReference>
<feature type="transmembrane region" description="Helical" evidence="1">
    <location>
        <begin position="155"/>
        <end position="179"/>
    </location>
</feature>
<name>A0A2T5IQ96_9LACT</name>
<dbReference type="InterPro" id="IPR000160">
    <property type="entry name" value="GGDEF_dom"/>
</dbReference>
<dbReference type="SMART" id="SM00267">
    <property type="entry name" value="GGDEF"/>
    <property type="match status" value="1"/>
</dbReference>
<dbReference type="GO" id="GO:0005886">
    <property type="term" value="C:plasma membrane"/>
    <property type="evidence" value="ECO:0007669"/>
    <property type="project" value="TreeGrafter"/>
</dbReference>
<dbReference type="PANTHER" id="PTHR45138">
    <property type="entry name" value="REGULATORY COMPONENTS OF SENSORY TRANSDUCTION SYSTEM"/>
    <property type="match status" value="1"/>
</dbReference>
<feature type="transmembrane region" description="Helical" evidence="1">
    <location>
        <begin position="36"/>
        <end position="58"/>
    </location>
</feature>
<dbReference type="FunFam" id="3.30.70.270:FF:000001">
    <property type="entry name" value="Diguanylate cyclase domain protein"/>
    <property type="match status" value="1"/>
</dbReference>
<keyword evidence="1" id="KW-0472">Membrane</keyword>
<feature type="transmembrane region" description="Helical" evidence="1">
    <location>
        <begin position="129"/>
        <end position="148"/>
    </location>
</feature>
<feature type="transmembrane region" description="Helical" evidence="1">
    <location>
        <begin position="102"/>
        <end position="123"/>
    </location>
</feature>
<comment type="caution">
    <text evidence="3">The sequence shown here is derived from an EMBL/GenBank/DDBJ whole genome shotgun (WGS) entry which is preliminary data.</text>
</comment>
<dbReference type="CDD" id="cd01949">
    <property type="entry name" value="GGDEF"/>
    <property type="match status" value="1"/>
</dbReference>
<dbReference type="PROSITE" id="PS50887">
    <property type="entry name" value="GGDEF"/>
    <property type="match status" value="1"/>
</dbReference>
<keyword evidence="1" id="KW-1133">Transmembrane helix</keyword>
<dbReference type="AlphaFoldDB" id="A0A2T5IQ96"/>
<proteinExistence type="predicted"/>
<organism evidence="3 4">
    <name type="scientific">Trichococcus patagoniensis</name>
    <dbReference type="NCBI Taxonomy" id="382641"/>
    <lineage>
        <taxon>Bacteria</taxon>
        <taxon>Bacillati</taxon>
        <taxon>Bacillota</taxon>
        <taxon>Bacilli</taxon>
        <taxon>Lactobacillales</taxon>
        <taxon>Carnobacteriaceae</taxon>
        <taxon>Trichococcus</taxon>
    </lineage>
</organism>
<reference evidence="3 4" key="1">
    <citation type="submission" date="2018-04" db="EMBL/GenBank/DDBJ databases">
        <title>Genomic Encyclopedia of Archaeal and Bacterial Type Strains, Phase II (KMG-II): from individual species to whole genera.</title>
        <authorList>
            <person name="Goeker M."/>
        </authorList>
    </citation>
    <scope>NUCLEOTIDE SEQUENCE [LARGE SCALE GENOMIC DNA]</scope>
    <source>
        <strain evidence="3 4">DSM 18806</strain>
    </source>
</reference>
<dbReference type="InterPro" id="IPR043128">
    <property type="entry name" value="Rev_trsase/Diguanyl_cyclase"/>
</dbReference>
<feature type="domain" description="GGDEF" evidence="2">
    <location>
        <begin position="215"/>
        <end position="347"/>
    </location>
</feature>
<dbReference type="EMBL" id="QAOM01000002">
    <property type="protein sequence ID" value="PTQ85991.1"/>
    <property type="molecule type" value="Genomic_DNA"/>
</dbReference>
<dbReference type="Gene3D" id="3.30.70.270">
    <property type="match status" value="1"/>
</dbReference>
<evidence type="ECO:0000256" key="1">
    <source>
        <dbReference type="SAM" id="Phobius"/>
    </source>
</evidence>
<evidence type="ECO:0000313" key="4">
    <source>
        <dbReference type="Proteomes" id="UP000244161"/>
    </source>
</evidence>
<dbReference type="NCBIfam" id="TIGR00254">
    <property type="entry name" value="GGDEF"/>
    <property type="match status" value="1"/>
</dbReference>